<keyword evidence="2" id="KW-1185">Reference proteome</keyword>
<evidence type="ECO:0000313" key="2">
    <source>
        <dbReference type="Proteomes" id="UP000887104"/>
    </source>
</evidence>
<dbReference type="EMBL" id="BPEY01000074">
    <property type="protein sequence ID" value="GIU49753.1"/>
    <property type="molecule type" value="Genomic_DNA"/>
</dbReference>
<gene>
    <name evidence="1" type="ORF">TUM4438_34030</name>
</gene>
<proteinExistence type="predicted"/>
<reference evidence="1" key="1">
    <citation type="submission" date="2021-05" db="EMBL/GenBank/DDBJ databases">
        <title>Molecular characterization for Shewanella algae harboring chromosomal blaOXA-55-like strains isolated from clinical and environment sample.</title>
        <authorList>
            <person name="Ohama Y."/>
            <person name="Aoki K."/>
            <person name="Harada S."/>
            <person name="Moriya K."/>
            <person name="Ishii Y."/>
            <person name="Tateda K."/>
        </authorList>
    </citation>
    <scope>NUCLEOTIDE SEQUENCE</scope>
    <source>
        <strain evidence="1">JCM 11563</strain>
    </source>
</reference>
<name>A0ABQ4PMZ1_9GAMM</name>
<sequence>MVAALIKVNFACFIPFLPDIFIIYTKYDRVNKPTTLAIGLSDKGRTPLAN</sequence>
<protein>
    <submittedName>
        <fullName evidence="1">Uncharacterized protein</fullName>
    </submittedName>
</protein>
<evidence type="ECO:0000313" key="1">
    <source>
        <dbReference type="EMBL" id="GIU49753.1"/>
    </source>
</evidence>
<dbReference type="Proteomes" id="UP000887104">
    <property type="component" value="Unassembled WGS sequence"/>
</dbReference>
<comment type="caution">
    <text evidence="1">The sequence shown here is derived from an EMBL/GenBank/DDBJ whole genome shotgun (WGS) entry which is preliminary data.</text>
</comment>
<accession>A0ABQ4PMZ1</accession>
<organism evidence="1 2">
    <name type="scientific">Shewanella sairae</name>
    <dbReference type="NCBI Taxonomy" id="190310"/>
    <lineage>
        <taxon>Bacteria</taxon>
        <taxon>Pseudomonadati</taxon>
        <taxon>Pseudomonadota</taxon>
        <taxon>Gammaproteobacteria</taxon>
        <taxon>Alteromonadales</taxon>
        <taxon>Shewanellaceae</taxon>
        <taxon>Shewanella</taxon>
    </lineage>
</organism>